<name>A0A072NL96_SCHAZ</name>
<reference evidence="2 3" key="1">
    <citation type="submission" date="2014-04" db="EMBL/GenBank/DDBJ databases">
        <title>Draft genome sequence of Bacillus azotoformans MEV2011, a (co-) denitrifying strain unable to grow in the presence of oxygen.</title>
        <authorList>
            <person name="Nielsen M."/>
            <person name="Schreiber L."/>
            <person name="Finster K."/>
            <person name="Schramm A."/>
        </authorList>
    </citation>
    <scope>NUCLEOTIDE SEQUENCE [LARGE SCALE GENOMIC DNA]</scope>
    <source>
        <strain evidence="2 3">MEV2011</strain>
    </source>
</reference>
<dbReference type="PANTHER" id="PTHR39177">
    <property type="entry name" value="ABC TRANSPORTER PERMEASE YTRC-RELATED"/>
    <property type="match status" value="1"/>
</dbReference>
<dbReference type="PANTHER" id="PTHR39177:SF1">
    <property type="entry name" value="ABC TRANSPORTER PERMEASE YTRC-RELATED"/>
    <property type="match status" value="1"/>
</dbReference>
<feature type="transmembrane region" description="Helical" evidence="1">
    <location>
        <begin position="175"/>
        <end position="195"/>
    </location>
</feature>
<feature type="transmembrane region" description="Helical" evidence="1">
    <location>
        <begin position="20"/>
        <end position="41"/>
    </location>
</feature>
<evidence type="ECO:0000256" key="1">
    <source>
        <dbReference type="SAM" id="Phobius"/>
    </source>
</evidence>
<dbReference type="InterPro" id="IPR023264">
    <property type="entry name" value="ABC_transptr_acetoin_YtrC/YtrD"/>
</dbReference>
<sequence length="674" mass="77999">MQSKVSWFKRGVVTQDLRNVGWIGIIYQIALLFTVPLQIFMMHQAERLPYNYDNGHYLFSILDGLQVLLMFSVPVILSVILFRYLQVKVPADFIHSLPIKRTTLFHHHALIGIFLLVVPVVITAIFIVIVHGTLGLEGYFSALDIAKWAGLTIVMNVFVFALTTLIGAVTGISAVSVVLTYIFLVFPAGIMILLYGNVKYFIYGFAYDYYFDQNIEFLTPIAQMIEIGHRSMTAKAVLIYIALSVIFYLLGIFAYKKRQIEGATQAIAFRYLKPIFKYGVTFCFMLLSGVYFGETQQGEMGWIVFGYIFGSVFGYIVAEMVLQKTWRIFREMKGYLVYAVAVAVLGLLLSLDMTGYEKKLPDASEIERAYFGYNAHWLKNEYPETPEYAMPVTEYAEAIQVNALNESSRYFFKDPENINSIMKLHQQLIEDGGQVTSRKSYQNIVVAYELKNGSKLVRQYEIPEAGYDEQLKPIYESQEYRYSNNELLRLKEEIQVDKISLNTNYLSYKKFNTVDPKQIEEIINALKSDMLQEPYEDIVAERETWGEIELLLENNQRLYVPWKKSYHQFDNWLKENHLLEQARVVPEDLMFVAVIKAENPEEALSRPGVSLETLFKNNEKPFIIEDPSQLEECLYEASWRWDKEYLIAIYYKNSKEPSYHGLENVPSFVAEHFK</sequence>
<proteinExistence type="predicted"/>
<comment type="caution">
    <text evidence="2">The sequence shown here is derived from an EMBL/GenBank/DDBJ whole genome shotgun (WGS) entry which is preliminary data.</text>
</comment>
<protein>
    <recommendedName>
        <fullName evidence="4">Multidrug ABC transporter permease</fullName>
    </recommendedName>
</protein>
<accession>A0A072NL96</accession>
<feature type="transmembrane region" description="Helical" evidence="1">
    <location>
        <begin position="148"/>
        <end position="168"/>
    </location>
</feature>
<keyword evidence="1" id="KW-0472">Membrane</keyword>
<dbReference type="RefSeq" id="WP_035195448.1">
    <property type="nucleotide sequence ID" value="NZ_JJRY01000007.1"/>
</dbReference>
<evidence type="ECO:0000313" key="3">
    <source>
        <dbReference type="Proteomes" id="UP000027936"/>
    </source>
</evidence>
<dbReference type="PRINTS" id="PR02026">
    <property type="entry name" value="YTRCYTRDABC"/>
</dbReference>
<keyword evidence="1" id="KW-1133">Transmembrane helix</keyword>
<organism evidence="2 3">
    <name type="scientific">Schinkia azotoformans MEV2011</name>
    <dbReference type="NCBI Taxonomy" id="1348973"/>
    <lineage>
        <taxon>Bacteria</taxon>
        <taxon>Bacillati</taxon>
        <taxon>Bacillota</taxon>
        <taxon>Bacilli</taxon>
        <taxon>Bacillales</taxon>
        <taxon>Bacillaceae</taxon>
        <taxon>Calidifontibacillus/Schinkia group</taxon>
        <taxon>Schinkia</taxon>
    </lineage>
</organism>
<keyword evidence="1" id="KW-0812">Transmembrane</keyword>
<dbReference type="EMBL" id="JJRY01000007">
    <property type="protein sequence ID" value="KEF38459.1"/>
    <property type="molecule type" value="Genomic_DNA"/>
</dbReference>
<feature type="transmembrane region" description="Helical" evidence="1">
    <location>
        <begin position="275"/>
        <end position="294"/>
    </location>
</feature>
<feature type="transmembrane region" description="Helical" evidence="1">
    <location>
        <begin position="61"/>
        <end position="85"/>
    </location>
</feature>
<evidence type="ECO:0000313" key="2">
    <source>
        <dbReference type="EMBL" id="KEF38459.1"/>
    </source>
</evidence>
<dbReference type="InterPro" id="IPR053046">
    <property type="entry name" value="ABC-5_transporter"/>
</dbReference>
<evidence type="ECO:0008006" key="4">
    <source>
        <dbReference type="Google" id="ProtNLM"/>
    </source>
</evidence>
<dbReference type="Proteomes" id="UP000027936">
    <property type="component" value="Unassembled WGS sequence"/>
</dbReference>
<dbReference type="OrthoDB" id="1706490at2"/>
<gene>
    <name evidence="2" type="ORF">M670_02085</name>
</gene>
<feature type="transmembrane region" description="Helical" evidence="1">
    <location>
        <begin position="105"/>
        <end position="128"/>
    </location>
</feature>
<dbReference type="PATRIC" id="fig|1348973.3.peg.2020"/>
<dbReference type="AlphaFoldDB" id="A0A072NL96"/>
<feature type="transmembrane region" description="Helical" evidence="1">
    <location>
        <begin position="300"/>
        <end position="322"/>
    </location>
</feature>
<feature type="transmembrane region" description="Helical" evidence="1">
    <location>
        <begin position="334"/>
        <end position="351"/>
    </location>
</feature>
<feature type="transmembrane region" description="Helical" evidence="1">
    <location>
        <begin position="237"/>
        <end position="255"/>
    </location>
</feature>